<accession>A0A2H3JK66</accession>
<dbReference type="Proteomes" id="UP000218811">
    <property type="component" value="Unassembled WGS sequence"/>
</dbReference>
<protein>
    <submittedName>
        <fullName evidence="1">Uncharacterized protein</fullName>
    </submittedName>
</protein>
<dbReference type="AlphaFoldDB" id="A0A2H3JK66"/>
<keyword evidence="2" id="KW-1185">Reference proteome</keyword>
<proteinExistence type="predicted"/>
<organism evidence="1 2">
    <name type="scientific">Wolfiporia cocos (strain MD-104)</name>
    <name type="common">Brown rot fungus</name>
    <dbReference type="NCBI Taxonomy" id="742152"/>
    <lineage>
        <taxon>Eukaryota</taxon>
        <taxon>Fungi</taxon>
        <taxon>Dikarya</taxon>
        <taxon>Basidiomycota</taxon>
        <taxon>Agaricomycotina</taxon>
        <taxon>Agaricomycetes</taxon>
        <taxon>Polyporales</taxon>
        <taxon>Phaeolaceae</taxon>
        <taxon>Wolfiporia</taxon>
    </lineage>
</organism>
<reference evidence="1 2" key="1">
    <citation type="journal article" date="2012" name="Science">
        <title>The Paleozoic origin of enzymatic lignin decomposition reconstructed from 31 fungal genomes.</title>
        <authorList>
            <person name="Floudas D."/>
            <person name="Binder M."/>
            <person name="Riley R."/>
            <person name="Barry K."/>
            <person name="Blanchette R.A."/>
            <person name="Henrissat B."/>
            <person name="Martinez A.T."/>
            <person name="Otillar R."/>
            <person name="Spatafora J.W."/>
            <person name="Yadav J.S."/>
            <person name="Aerts A."/>
            <person name="Benoit I."/>
            <person name="Boyd A."/>
            <person name="Carlson A."/>
            <person name="Copeland A."/>
            <person name="Coutinho P.M."/>
            <person name="de Vries R.P."/>
            <person name="Ferreira P."/>
            <person name="Findley K."/>
            <person name="Foster B."/>
            <person name="Gaskell J."/>
            <person name="Glotzer D."/>
            <person name="Gorecki P."/>
            <person name="Heitman J."/>
            <person name="Hesse C."/>
            <person name="Hori C."/>
            <person name="Igarashi K."/>
            <person name="Jurgens J.A."/>
            <person name="Kallen N."/>
            <person name="Kersten P."/>
            <person name="Kohler A."/>
            <person name="Kuees U."/>
            <person name="Kumar T.K.A."/>
            <person name="Kuo A."/>
            <person name="LaButti K."/>
            <person name="Larrondo L.F."/>
            <person name="Lindquist E."/>
            <person name="Ling A."/>
            <person name="Lombard V."/>
            <person name="Lucas S."/>
            <person name="Lundell T."/>
            <person name="Martin R."/>
            <person name="McLaughlin D.J."/>
            <person name="Morgenstern I."/>
            <person name="Morin E."/>
            <person name="Murat C."/>
            <person name="Nagy L.G."/>
            <person name="Nolan M."/>
            <person name="Ohm R.A."/>
            <person name="Patyshakuliyeva A."/>
            <person name="Rokas A."/>
            <person name="Ruiz-Duenas F.J."/>
            <person name="Sabat G."/>
            <person name="Salamov A."/>
            <person name="Samejima M."/>
            <person name="Schmutz J."/>
            <person name="Slot J.C."/>
            <person name="St John F."/>
            <person name="Stenlid J."/>
            <person name="Sun H."/>
            <person name="Sun S."/>
            <person name="Syed K."/>
            <person name="Tsang A."/>
            <person name="Wiebenga A."/>
            <person name="Young D."/>
            <person name="Pisabarro A."/>
            <person name="Eastwood D.C."/>
            <person name="Martin F."/>
            <person name="Cullen D."/>
            <person name="Grigoriev I.V."/>
            <person name="Hibbett D.S."/>
        </authorList>
    </citation>
    <scope>NUCLEOTIDE SEQUENCE [LARGE SCALE GENOMIC DNA]</scope>
    <source>
        <strain evidence="1 2">MD-104</strain>
    </source>
</reference>
<feature type="non-terminal residue" evidence="1">
    <location>
        <position position="1"/>
    </location>
</feature>
<evidence type="ECO:0000313" key="2">
    <source>
        <dbReference type="Proteomes" id="UP000218811"/>
    </source>
</evidence>
<sequence>GDTKDQNFNGLCRKDEELFKVDLFGNSEKVSTRVTVQTSEGGAARLTARLRLFRQQYTPISPHQGA</sequence>
<gene>
    <name evidence="1" type="ORF">WOLCODRAFT_137973</name>
</gene>
<evidence type="ECO:0000313" key="1">
    <source>
        <dbReference type="EMBL" id="PCH42586.1"/>
    </source>
</evidence>
<name>A0A2H3JK66_WOLCO</name>
<dbReference type="EMBL" id="KB468124">
    <property type="protein sequence ID" value="PCH42586.1"/>
    <property type="molecule type" value="Genomic_DNA"/>
</dbReference>